<name>A0A0C2DIA1_9BILA</name>
<dbReference type="EMBL" id="KN729506">
    <property type="protein sequence ID" value="KIH62202.1"/>
    <property type="molecule type" value="Genomic_DNA"/>
</dbReference>
<dbReference type="SMART" id="SM00355">
    <property type="entry name" value="ZnF_C2H2"/>
    <property type="match status" value="2"/>
</dbReference>
<keyword evidence="8" id="KW-1185">Reference proteome</keyword>
<feature type="domain" description="C2H2-type" evidence="6">
    <location>
        <begin position="28"/>
        <end position="67"/>
    </location>
</feature>
<dbReference type="Pfam" id="PF00096">
    <property type="entry name" value="zf-C2H2"/>
    <property type="match status" value="1"/>
</dbReference>
<dbReference type="PROSITE" id="PS00028">
    <property type="entry name" value="ZINC_FINGER_C2H2_1"/>
    <property type="match status" value="1"/>
</dbReference>
<accession>A0A0C2DIA1</accession>
<evidence type="ECO:0000313" key="8">
    <source>
        <dbReference type="Proteomes" id="UP000054047"/>
    </source>
</evidence>
<keyword evidence="4" id="KW-0862">Zinc</keyword>
<dbReference type="PROSITE" id="PS50157">
    <property type="entry name" value="ZINC_FINGER_C2H2_2"/>
    <property type="match status" value="2"/>
</dbReference>
<keyword evidence="1" id="KW-0479">Metal-binding</keyword>
<evidence type="ECO:0000256" key="2">
    <source>
        <dbReference type="ARBA" id="ARBA00022737"/>
    </source>
</evidence>
<dbReference type="PANTHER" id="PTHR23235:SF120">
    <property type="entry name" value="KRUPPEL-LIKE FACTOR 15"/>
    <property type="match status" value="1"/>
</dbReference>
<keyword evidence="3 5" id="KW-0863">Zinc-finger</keyword>
<evidence type="ECO:0000256" key="5">
    <source>
        <dbReference type="PROSITE-ProRule" id="PRU00042"/>
    </source>
</evidence>
<reference evidence="7 8" key="1">
    <citation type="submission" date="2013-12" db="EMBL/GenBank/DDBJ databases">
        <title>Draft genome of the parsitic nematode Ancylostoma duodenale.</title>
        <authorList>
            <person name="Mitreva M."/>
        </authorList>
    </citation>
    <scope>NUCLEOTIDE SEQUENCE [LARGE SCALE GENOMIC DNA]</scope>
    <source>
        <strain evidence="7 8">Zhejiang</strain>
    </source>
</reference>
<evidence type="ECO:0000256" key="1">
    <source>
        <dbReference type="ARBA" id="ARBA00022723"/>
    </source>
</evidence>
<feature type="domain" description="C2H2-type" evidence="6">
    <location>
        <begin position="68"/>
        <end position="95"/>
    </location>
</feature>
<dbReference type="Gene3D" id="3.30.160.60">
    <property type="entry name" value="Classic Zinc Finger"/>
    <property type="match status" value="3"/>
</dbReference>
<proteinExistence type="predicted"/>
<keyword evidence="2" id="KW-0677">Repeat</keyword>
<protein>
    <submittedName>
        <fullName evidence="7">Zinc finger, C2H2 type</fullName>
    </submittedName>
</protein>
<dbReference type="GO" id="GO:0008270">
    <property type="term" value="F:zinc ion binding"/>
    <property type="evidence" value="ECO:0007669"/>
    <property type="project" value="UniProtKB-KW"/>
</dbReference>
<dbReference type="OrthoDB" id="9439903at2759"/>
<dbReference type="FunFam" id="3.30.160.60:FF:001049">
    <property type="entry name" value="zinc finger protein 319"/>
    <property type="match status" value="1"/>
</dbReference>
<dbReference type="GO" id="GO:0000981">
    <property type="term" value="F:DNA-binding transcription factor activity, RNA polymerase II-specific"/>
    <property type="evidence" value="ECO:0007669"/>
    <property type="project" value="TreeGrafter"/>
</dbReference>
<dbReference type="AlphaFoldDB" id="A0A0C2DIA1"/>
<dbReference type="FunFam" id="3.30.160.60:FF:000557">
    <property type="entry name" value="zinc finger and SCAN domain-containing protein 29"/>
    <property type="match status" value="1"/>
</dbReference>
<dbReference type="GO" id="GO:0000978">
    <property type="term" value="F:RNA polymerase II cis-regulatory region sequence-specific DNA binding"/>
    <property type="evidence" value="ECO:0007669"/>
    <property type="project" value="TreeGrafter"/>
</dbReference>
<evidence type="ECO:0000259" key="6">
    <source>
        <dbReference type="PROSITE" id="PS50157"/>
    </source>
</evidence>
<evidence type="ECO:0000256" key="3">
    <source>
        <dbReference type="ARBA" id="ARBA00022771"/>
    </source>
</evidence>
<dbReference type="InterPro" id="IPR013087">
    <property type="entry name" value="Znf_C2H2_type"/>
</dbReference>
<dbReference type="PANTHER" id="PTHR23235">
    <property type="entry name" value="KRUEPPEL-LIKE TRANSCRIPTION FACTOR"/>
    <property type="match status" value="1"/>
</dbReference>
<gene>
    <name evidence="7" type="ORF">ANCDUO_07517</name>
</gene>
<organism evidence="7 8">
    <name type="scientific">Ancylostoma duodenale</name>
    <dbReference type="NCBI Taxonomy" id="51022"/>
    <lineage>
        <taxon>Eukaryota</taxon>
        <taxon>Metazoa</taxon>
        <taxon>Ecdysozoa</taxon>
        <taxon>Nematoda</taxon>
        <taxon>Chromadorea</taxon>
        <taxon>Rhabditida</taxon>
        <taxon>Rhabditina</taxon>
        <taxon>Rhabditomorpha</taxon>
        <taxon>Strongyloidea</taxon>
        <taxon>Ancylostomatidae</taxon>
        <taxon>Ancylostomatinae</taxon>
        <taxon>Ancylostoma</taxon>
    </lineage>
</organism>
<dbReference type="InterPro" id="IPR036236">
    <property type="entry name" value="Znf_C2H2_sf"/>
</dbReference>
<evidence type="ECO:0000256" key="4">
    <source>
        <dbReference type="ARBA" id="ARBA00022833"/>
    </source>
</evidence>
<dbReference type="SUPFAM" id="SSF57667">
    <property type="entry name" value="beta-beta-alpha zinc fingers"/>
    <property type="match status" value="2"/>
</dbReference>
<evidence type="ECO:0000313" key="7">
    <source>
        <dbReference type="EMBL" id="KIH62202.1"/>
    </source>
</evidence>
<dbReference type="Proteomes" id="UP000054047">
    <property type="component" value="Unassembled WGS sequence"/>
</dbReference>
<sequence length="124" mass="14390">MFHHRRDKFQTISFKNIHERVHTGEKPYTCGYCGRGFSQSQASSFIENLTVYVTLTIHIRTHTGEKPYPCSVCGQEFRDSSALRKHEYRHATLPSSSSVSSLYDDSSIEIDMDEDEHLWNERDS</sequence>